<feature type="region of interest" description="Disordered" evidence="1">
    <location>
        <begin position="55"/>
        <end position="77"/>
    </location>
</feature>
<evidence type="ECO:0000256" key="1">
    <source>
        <dbReference type="SAM" id="MobiDB-lite"/>
    </source>
</evidence>
<dbReference type="Proteomes" id="UP000077115">
    <property type="component" value="Unassembled WGS sequence"/>
</dbReference>
<organism evidence="3 4">
    <name type="scientific">Batrachochytrium dendrobatidis (strain JEL423)</name>
    <dbReference type="NCBI Taxonomy" id="403673"/>
    <lineage>
        <taxon>Eukaryota</taxon>
        <taxon>Fungi</taxon>
        <taxon>Fungi incertae sedis</taxon>
        <taxon>Chytridiomycota</taxon>
        <taxon>Chytridiomycota incertae sedis</taxon>
        <taxon>Chytridiomycetes</taxon>
        <taxon>Rhizophydiales</taxon>
        <taxon>Rhizophydiales incertae sedis</taxon>
        <taxon>Batrachochytrium</taxon>
    </lineage>
</organism>
<name>A0A177WEX7_BATDL</name>
<protein>
    <submittedName>
        <fullName evidence="3">Uncharacterized protein</fullName>
    </submittedName>
</protein>
<evidence type="ECO:0000313" key="3">
    <source>
        <dbReference type="EMBL" id="OAJ37921.1"/>
    </source>
</evidence>
<reference evidence="3 4" key="1">
    <citation type="submission" date="2006-10" db="EMBL/GenBank/DDBJ databases">
        <title>The Genome Sequence of Batrachochytrium dendrobatidis JEL423.</title>
        <authorList>
            <consortium name="The Broad Institute Genome Sequencing Platform"/>
            <person name="Birren B."/>
            <person name="Lander E."/>
            <person name="Galagan J."/>
            <person name="Cuomo C."/>
            <person name="Devon K."/>
            <person name="Jaffe D."/>
            <person name="Butler J."/>
            <person name="Alvarez P."/>
            <person name="Gnerre S."/>
            <person name="Grabherr M."/>
            <person name="Kleber M."/>
            <person name="Mauceli E."/>
            <person name="Brockman W."/>
            <person name="Young S."/>
            <person name="LaButti K."/>
            <person name="Sykes S."/>
            <person name="DeCaprio D."/>
            <person name="Crawford M."/>
            <person name="Koehrsen M."/>
            <person name="Engels R."/>
            <person name="Montgomery P."/>
            <person name="Pearson M."/>
            <person name="Howarth C."/>
            <person name="Larson L."/>
            <person name="White J."/>
            <person name="O'Leary S."/>
            <person name="Kodira C."/>
            <person name="Zeng Q."/>
            <person name="Yandava C."/>
            <person name="Alvarado L."/>
            <person name="Longcore J."/>
            <person name="James T."/>
        </authorList>
    </citation>
    <scope>NUCLEOTIDE SEQUENCE [LARGE SCALE GENOMIC DNA]</scope>
    <source>
        <strain evidence="3 4">JEL423</strain>
    </source>
</reference>
<evidence type="ECO:0000313" key="4">
    <source>
        <dbReference type="Proteomes" id="UP000077115"/>
    </source>
</evidence>
<feature type="chain" id="PRO_5008077511" evidence="2">
    <location>
        <begin position="20"/>
        <end position="108"/>
    </location>
</feature>
<feature type="signal peptide" evidence="2">
    <location>
        <begin position="1"/>
        <end position="19"/>
    </location>
</feature>
<dbReference type="AlphaFoldDB" id="A0A177WEX7"/>
<gene>
    <name evidence="3" type="ORF">BDEG_21892</name>
</gene>
<accession>A0A177WEX7</accession>
<sequence length="108" mass="11463">MQFTSAFIVAASIIATVHAAVIPMPSHPALQKRSADMIAAPLAENLIQRRSAHFESNLPSLERRSPDDDPTFGSRTIDNWPMWSSSFGNGGFNHGFGSGGFGGGGFAN</sequence>
<evidence type="ECO:0000256" key="2">
    <source>
        <dbReference type="SAM" id="SignalP"/>
    </source>
</evidence>
<dbReference type="VEuPathDB" id="FungiDB:BDEG_21892"/>
<dbReference type="EMBL" id="DS022301">
    <property type="protein sequence ID" value="OAJ37921.1"/>
    <property type="molecule type" value="Genomic_DNA"/>
</dbReference>
<keyword evidence="2" id="KW-0732">Signal</keyword>
<proteinExistence type="predicted"/>
<reference evidence="3 4" key="2">
    <citation type="submission" date="2016-05" db="EMBL/GenBank/DDBJ databases">
        <title>Lineage-specific infection strategies underlie the spectrum of fungal disease in amphibians.</title>
        <authorList>
            <person name="Cuomo C.A."/>
            <person name="Farrer R.A."/>
            <person name="James T."/>
            <person name="Longcore J."/>
            <person name="Birren B."/>
        </authorList>
    </citation>
    <scope>NUCLEOTIDE SEQUENCE [LARGE SCALE GENOMIC DNA]</scope>
    <source>
        <strain evidence="3 4">JEL423</strain>
    </source>
</reference>